<dbReference type="Proteomes" id="UP000824496">
    <property type="component" value="Chromosome"/>
</dbReference>
<evidence type="ECO:0000313" key="2">
    <source>
        <dbReference type="EMBL" id="BDA65754.1"/>
    </source>
</evidence>
<name>A0ABM7UEZ7_9ACTO</name>
<keyword evidence="3" id="KW-1185">Reference proteome</keyword>
<protein>
    <submittedName>
        <fullName evidence="2">Uncharacterized protein</fullName>
    </submittedName>
</protein>
<sequence>MSRVRWVTDAPVGWAPRKQGSGAIRRVGERSHLRADGWCGGLVPRGPTAGALSTGRRARARKDGVNK</sequence>
<feature type="region of interest" description="Disordered" evidence="1">
    <location>
        <begin position="36"/>
        <end position="67"/>
    </location>
</feature>
<accession>A0ABM7UEZ7</accession>
<evidence type="ECO:0000313" key="3">
    <source>
        <dbReference type="Proteomes" id="UP000824496"/>
    </source>
</evidence>
<dbReference type="EMBL" id="AP025017">
    <property type="protein sequence ID" value="BDA65754.1"/>
    <property type="molecule type" value="Genomic_DNA"/>
</dbReference>
<evidence type="ECO:0000256" key="1">
    <source>
        <dbReference type="SAM" id="MobiDB-lite"/>
    </source>
</evidence>
<gene>
    <name evidence="2" type="ORF">MANAM107_25880</name>
</gene>
<organism evidence="2 3">
    <name type="scientific">Actinomyces capricornis</name>
    <dbReference type="NCBI Taxonomy" id="2755559"/>
    <lineage>
        <taxon>Bacteria</taxon>
        <taxon>Bacillati</taxon>
        <taxon>Actinomycetota</taxon>
        <taxon>Actinomycetes</taxon>
        <taxon>Actinomycetales</taxon>
        <taxon>Actinomycetaceae</taxon>
        <taxon>Actinomyces</taxon>
    </lineage>
</organism>
<reference evidence="2 3" key="1">
    <citation type="submission" date="2021-08" db="EMBL/GenBank/DDBJ databases">
        <title>Whole genome sequence of novel Actinomyces species strain MAS-1.</title>
        <authorList>
            <person name="Saito M."/>
            <person name="Kuwahara N."/>
            <person name="Takizawa T."/>
            <person name="Gotouda H."/>
            <person name="Ochiai T."/>
        </authorList>
    </citation>
    <scope>NUCLEOTIDE SEQUENCE [LARGE SCALE GENOMIC DNA]</scope>
    <source>
        <strain evidence="2 3">MAS-1</strain>
    </source>
</reference>
<proteinExistence type="predicted"/>